<reference evidence="1" key="1">
    <citation type="submission" date="2022-03" db="EMBL/GenBank/DDBJ databases">
        <authorList>
            <person name="Martin C."/>
        </authorList>
    </citation>
    <scope>NUCLEOTIDE SEQUENCE</scope>
</reference>
<organism evidence="1 2">
    <name type="scientific">Owenia fusiformis</name>
    <name type="common">Polychaete worm</name>
    <dbReference type="NCBI Taxonomy" id="6347"/>
    <lineage>
        <taxon>Eukaryota</taxon>
        <taxon>Metazoa</taxon>
        <taxon>Spiralia</taxon>
        <taxon>Lophotrochozoa</taxon>
        <taxon>Annelida</taxon>
        <taxon>Polychaeta</taxon>
        <taxon>Sedentaria</taxon>
        <taxon>Canalipalpata</taxon>
        <taxon>Sabellida</taxon>
        <taxon>Oweniida</taxon>
        <taxon>Oweniidae</taxon>
        <taxon>Owenia</taxon>
    </lineage>
</organism>
<dbReference type="EMBL" id="CAIIXF020000012">
    <property type="protein sequence ID" value="CAH1800815.1"/>
    <property type="molecule type" value="Genomic_DNA"/>
</dbReference>
<sequence>MSASLREDVTVQLYDGPKKPDMPQAATLTNVMSQALLHDQRIALTHAQNQDFDFLCDVTRGKLIPEYGGYNTKSAREKGHTARAATTATYQPLIDMKQADPSTMMTMKLRG</sequence>
<evidence type="ECO:0000313" key="1">
    <source>
        <dbReference type="EMBL" id="CAH1800815.1"/>
    </source>
</evidence>
<dbReference type="AlphaFoldDB" id="A0A8J1UT95"/>
<proteinExistence type="predicted"/>
<evidence type="ECO:0000313" key="2">
    <source>
        <dbReference type="Proteomes" id="UP000749559"/>
    </source>
</evidence>
<comment type="caution">
    <text evidence="1">The sequence shown here is derived from an EMBL/GenBank/DDBJ whole genome shotgun (WGS) entry which is preliminary data.</text>
</comment>
<gene>
    <name evidence="1" type="ORF">OFUS_LOCUS24654</name>
</gene>
<protein>
    <submittedName>
        <fullName evidence="1">Uncharacterized protein</fullName>
    </submittedName>
</protein>
<dbReference type="Proteomes" id="UP000749559">
    <property type="component" value="Unassembled WGS sequence"/>
</dbReference>
<accession>A0A8J1UT95</accession>
<keyword evidence="2" id="KW-1185">Reference proteome</keyword>
<name>A0A8J1UT95_OWEFU</name>